<dbReference type="Pfam" id="PF07727">
    <property type="entry name" value="RVT_2"/>
    <property type="match status" value="1"/>
</dbReference>
<feature type="region of interest" description="Disordered" evidence="1">
    <location>
        <begin position="65"/>
        <end position="92"/>
    </location>
</feature>
<feature type="compositionally biased region" description="Polar residues" evidence="1">
    <location>
        <begin position="65"/>
        <end position="80"/>
    </location>
</feature>
<sequence>MQSLEDAVADDAGKKTNEKPANEGERNGKEKEGGASNKEGDQNVQDFRAELDNLLDQQMEGYATSTNKVSTVSPSVSTAGKSFDNADDLLTDSREPDLEDRLILIHKDHPKDQIIQDINSATQIRRMTKITEEHAMIEAMQEELLQFKLQKVWTLVDLPKGKRAIGTKWVYRNKKDERGIVVRNKARLVAQGYTQEEGIDYDEVFAPVARIEAIRLFLAYASFMGLIVYQMDVKSAFLYGTIKEEVYVCQPPGFEDPQFPDKVYKVEKALYGLHQAPKAWYETLSTYLLEKIDT</sequence>
<protein>
    <submittedName>
        <fullName evidence="3">Ribonuclease H-like domain-containing protein</fullName>
    </submittedName>
</protein>
<gene>
    <name evidence="3" type="ORF">Tco_1042245</name>
</gene>
<evidence type="ECO:0000313" key="3">
    <source>
        <dbReference type="EMBL" id="GJT75520.1"/>
    </source>
</evidence>
<proteinExistence type="predicted"/>
<accession>A0ABQ5GJ44</accession>
<name>A0ABQ5GJ44_9ASTR</name>
<evidence type="ECO:0000313" key="4">
    <source>
        <dbReference type="Proteomes" id="UP001151760"/>
    </source>
</evidence>
<dbReference type="InterPro" id="IPR013103">
    <property type="entry name" value="RVT_2"/>
</dbReference>
<feature type="domain" description="Reverse transcriptase Ty1/copia-type" evidence="2">
    <location>
        <begin position="151"/>
        <end position="290"/>
    </location>
</feature>
<comment type="caution">
    <text evidence="3">The sequence shown here is derived from an EMBL/GenBank/DDBJ whole genome shotgun (WGS) entry which is preliminary data.</text>
</comment>
<keyword evidence="4" id="KW-1185">Reference proteome</keyword>
<evidence type="ECO:0000256" key="1">
    <source>
        <dbReference type="SAM" id="MobiDB-lite"/>
    </source>
</evidence>
<feature type="region of interest" description="Disordered" evidence="1">
    <location>
        <begin position="1"/>
        <end position="51"/>
    </location>
</feature>
<evidence type="ECO:0000259" key="2">
    <source>
        <dbReference type="Pfam" id="PF07727"/>
    </source>
</evidence>
<dbReference type="SUPFAM" id="SSF56672">
    <property type="entry name" value="DNA/RNA polymerases"/>
    <property type="match status" value="1"/>
</dbReference>
<dbReference type="Proteomes" id="UP001151760">
    <property type="component" value="Unassembled WGS sequence"/>
</dbReference>
<reference evidence="3" key="1">
    <citation type="journal article" date="2022" name="Int. J. Mol. Sci.">
        <title>Draft Genome of Tanacetum Coccineum: Genomic Comparison of Closely Related Tanacetum-Family Plants.</title>
        <authorList>
            <person name="Yamashiro T."/>
            <person name="Shiraishi A."/>
            <person name="Nakayama K."/>
            <person name="Satake H."/>
        </authorList>
    </citation>
    <scope>NUCLEOTIDE SEQUENCE</scope>
</reference>
<organism evidence="3 4">
    <name type="scientific">Tanacetum coccineum</name>
    <dbReference type="NCBI Taxonomy" id="301880"/>
    <lineage>
        <taxon>Eukaryota</taxon>
        <taxon>Viridiplantae</taxon>
        <taxon>Streptophyta</taxon>
        <taxon>Embryophyta</taxon>
        <taxon>Tracheophyta</taxon>
        <taxon>Spermatophyta</taxon>
        <taxon>Magnoliopsida</taxon>
        <taxon>eudicotyledons</taxon>
        <taxon>Gunneridae</taxon>
        <taxon>Pentapetalae</taxon>
        <taxon>asterids</taxon>
        <taxon>campanulids</taxon>
        <taxon>Asterales</taxon>
        <taxon>Asteraceae</taxon>
        <taxon>Asteroideae</taxon>
        <taxon>Anthemideae</taxon>
        <taxon>Anthemidinae</taxon>
        <taxon>Tanacetum</taxon>
    </lineage>
</organism>
<reference evidence="3" key="2">
    <citation type="submission" date="2022-01" db="EMBL/GenBank/DDBJ databases">
        <authorList>
            <person name="Yamashiro T."/>
            <person name="Shiraishi A."/>
            <person name="Satake H."/>
            <person name="Nakayama K."/>
        </authorList>
    </citation>
    <scope>NUCLEOTIDE SEQUENCE</scope>
</reference>
<dbReference type="EMBL" id="BQNB010018538">
    <property type="protein sequence ID" value="GJT75520.1"/>
    <property type="molecule type" value="Genomic_DNA"/>
</dbReference>
<dbReference type="InterPro" id="IPR043502">
    <property type="entry name" value="DNA/RNA_pol_sf"/>
</dbReference>
<feature type="compositionally biased region" description="Basic and acidic residues" evidence="1">
    <location>
        <begin position="11"/>
        <end position="51"/>
    </location>
</feature>